<proteinExistence type="predicted"/>
<evidence type="ECO:0008006" key="5">
    <source>
        <dbReference type="Google" id="ProtNLM"/>
    </source>
</evidence>
<dbReference type="EMBL" id="BAAAUX010000016">
    <property type="protein sequence ID" value="GAA2801915.1"/>
    <property type="molecule type" value="Genomic_DNA"/>
</dbReference>
<gene>
    <name evidence="3" type="ORF">GCM10010470_41200</name>
</gene>
<comment type="caution">
    <text evidence="3">The sequence shown here is derived from an EMBL/GenBank/DDBJ whole genome shotgun (WGS) entry which is preliminary data.</text>
</comment>
<keyword evidence="4" id="KW-1185">Reference proteome</keyword>
<keyword evidence="2" id="KW-1133">Transmembrane helix</keyword>
<sequence>MTSMSPRPGRPVGGVPAPGNGNPPPGNGHRPPGEVPPRPEDSPPGRGSASFLLIGVVAVAFTAVAVPLGMLNWVPSLGELINRPGGVSTIVTLVLAIALWVLLFAFGRLFQGGREHTANAEVRKALGTGPSSGSPRRIGGHVQESLRDTPFRNSAIARRIDALAGSSGTGKEQAKGALAARSELDHARGDVSYGPARALVWALPALGFLGTAAEMSRAVSGLGASVSRTTEFADLRTALTTHVIGPLADAFSVTLLALGASVICHLALTWAHNREQRILLEVEEVTLEVLHRVNGPAPPAQQPGTASLNTEISKLGDQIEQASRAFDRSVRAIASIDLDQLQHLRPVAELGAAVQSIEQRLGLIHAEMSQEIVVTRRGAASPEPPR</sequence>
<keyword evidence="2" id="KW-0472">Membrane</keyword>
<reference evidence="3 4" key="1">
    <citation type="journal article" date="2019" name="Int. J. Syst. Evol. Microbiol.">
        <title>The Global Catalogue of Microorganisms (GCM) 10K type strain sequencing project: providing services to taxonomists for standard genome sequencing and annotation.</title>
        <authorList>
            <consortium name="The Broad Institute Genomics Platform"/>
            <consortium name="The Broad Institute Genome Sequencing Center for Infectious Disease"/>
            <person name="Wu L."/>
            <person name="Ma J."/>
        </authorList>
    </citation>
    <scope>NUCLEOTIDE SEQUENCE [LARGE SCALE GENOMIC DNA]</scope>
    <source>
        <strain evidence="3 4">JCM 9383</strain>
    </source>
</reference>
<feature type="transmembrane region" description="Helical" evidence="2">
    <location>
        <begin position="51"/>
        <end position="74"/>
    </location>
</feature>
<dbReference type="Proteomes" id="UP001500979">
    <property type="component" value="Unassembled WGS sequence"/>
</dbReference>
<evidence type="ECO:0000313" key="4">
    <source>
        <dbReference type="Proteomes" id="UP001500979"/>
    </source>
</evidence>
<evidence type="ECO:0000256" key="2">
    <source>
        <dbReference type="SAM" id="Phobius"/>
    </source>
</evidence>
<dbReference type="RefSeq" id="WP_344682079.1">
    <property type="nucleotide sequence ID" value="NZ_BAAAUX010000016.1"/>
</dbReference>
<name>A0ABN3VGY0_9PSEU</name>
<evidence type="ECO:0000256" key="1">
    <source>
        <dbReference type="SAM" id="MobiDB-lite"/>
    </source>
</evidence>
<protein>
    <recommendedName>
        <fullName evidence="5">MotA/TolQ/ExbB proton channel domain-containing protein</fullName>
    </recommendedName>
</protein>
<organism evidence="3 4">
    <name type="scientific">Saccharopolyspora taberi</name>
    <dbReference type="NCBI Taxonomy" id="60895"/>
    <lineage>
        <taxon>Bacteria</taxon>
        <taxon>Bacillati</taxon>
        <taxon>Actinomycetota</taxon>
        <taxon>Actinomycetes</taxon>
        <taxon>Pseudonocardiales</taxon>
        <taxon>Pseudonocardiaceae</taxon>
        <taxon>Saccharopolyspora</taxon>
    </lineage>
</organism>
<feature type="transmembrane region" description="Helical" evidence="2">
    <location>
        <begin position="86"/>
        <end position="106"/>
    </location>
</feature>
<accession>A0ABN3VGY0</accession>
<feature type="region of interest" description="Disordered" evidence="1">
    <location>
        <begin position="1"/>
        <end position="46"/>
    </location>
</feature>
<evidence type="ECO:0000313" key="3">
    <source>
        <dbReference type="EMBL" id="GAA2801915.1"/>
    </source>
</evidence>
<keyword evidence="2" id="KW-0812">Transmembrane</keyword>